<evidence type="ECO:0000259" key="10">
    <source>
        <dbReference type="PROSITE" id="PS50262"/>
    </source>
</evidence>
<keyword evidence="4 8" id="KW-0297">G-protein coupled receptor</keyword>
<dbReference type="Pfam" id="PF00001">
    <property type="entry name" value="7tm_1"/>
    <property type="match status" value="1"/>
</dbReference>
<evidence type="ECO:0000256" key="5">
    <source>
        <dbReference type="ARBA" id="ARBA00023136"/>
    </source>
</evidence>
<name>C3Y4N0_BRAFL</name>
<dbReference type="Gene3D" id="1.20.1070.10">
    <property type="entry name" value="Rhodopsin 7-helix transmembrane proteins"/>
    <property type="match status" value="1"/>
</dbReference>
<proteinExistence type="inferred from homology"/>
<feature type="transmembrane region" description="Helical" evidence="9">
    <location>
        <begin position="179"/>
        <end position="202"/>
    </location>
</feature>
<protein>
    <recommendedName>
        <fullName evidence="10">G-protein coupled receptors family 1 profile domain-containing protein</fullName>
    </recommendedName>
</protein>
<feature type="transmembrane region" description="Helical" evidence="9">
    <location>
        <begin position="235"/>
        <end position="255"/>
    </location>
</feature>
<feature type="transmembrane region" description="Helical" evidence="9">
    <location>
        <begin position="86"/>
        <end position="107"/>
    </location>
</feature>
<keyword evidence="2 8" id="KW-0812">Transmembrane</keyword>
<evidence type="ECO:0000256" key="7">
    <source>
        <dbReference type="ARBA" id="ARBA00023224"/>
    </source>
</evidence>
<evidence type="ECO:0000256" key="8">
    <source>
        <dbReference type="RuleBase" id="RU000688"/>
    </source>
</evidence>
<dbReference type="InterPro" id="IPR000276">
    <property type="entry name" value="GPCR_Rhodpsn"/>
</dbReference>
<dbReference type="EMBL" id="GG666486">
    <property type="protein sequence ID" value="EEN64687.1"/>
    <property type="molecule type" value="Genomic_DNA"/>
</dbReference>
<feature type="transmembrane region" description="Helical" evidence="9">
    <location>
        <begin position="48"/>
        <end position="66"/>
    </location>
</feature>
<keyword evidence="6 8" id="KW-0675">Receptor</keyword>
<evidence type="ECO:0000256" key="1">
    <source>
        <dbReference type="ARBA" id="ARBA00004141"/>
    </source>
</evidence>
<dbReference type="PROSITE" id="PS50262">
    <property type="entry name" value="G_PROTEIN_RECEP_F1_2"/>
    <property type="match status" value="1"/>
</dbReference>
<dbReference type="SMART" id="SM01381">
    <property type="entry name" value="7TM_GPCR_Srsx"/>
    <property type="match status" value="1"/>
</dbReference>
<evidence type="ECO:0000256" key="2">
    <source>
        <dbReference type="ARBA" id="ARBA00022692"/>
    </source>
</evidence>
<reference evidence="11" key="1">
    <citation type="journal article" date="2008" name="Nature">
        <title>The amphioxus genome and the evolution of the chordate karyotype.</title>
        <authorList>
            <consortium name="US DOE Joint Genome Institute (JGI-PGF)"/>
            <person name="Putnam N.H."/>
            <person name="Butts T."/>
            <person name="Ferrier D.E.K."/>
            <person name="Furlong R.F."/>
            <person name="Hellsten U."/>
            <person name="Kawashima T."/>
            <person name="Robinson-Rechavi M."/>
            <person name="Shoguchi E."/>
            <person name="Terry A."/>
            <person name="Yu J.-K."/>
            <person name="Benito-Gutierrez E.L."/>
            <person name="Dubchak I."/>
            <person name="Garcia-Fernandez J."/>
            <person name="Gibson-Brown J.J."/>
            <person name="Grigoriev I.V."/>
            <person name="Horton A.C."/>
            <person name="de Jong P.J."/>
            <person name="Jurka J."/>
            <person name="Kapitonov V.V."/>
            <person name="Kohara Y."/>
            <person name="Kuroki Y."/>
            <person name="Lindquist E."/>
            <person name="Lucas S."/>
            <person name="Osoegawa K."/>
            <person name="Pennacchio L.A."/>
            <person name="Salamov A.A."/>
            <person name="Satou Y."/>
            <person name="Sauka-Spengler T."/>
            <person name="Schmutz J."/>
            <person name="Shin-I T."/>
            <person name="Toyoda A."/>
            <person name="Bronner-Fraser M."/>
            <person name="Fujiyama A."/>
            <person name="Holland L.Z."/>
            <person name="Holland P.W.H."/>
            <person name="Satoh N."/>
            <person name="Rokhsar D.S."/>
        </authorList>
    </citation>
    <scope>NUCLEOTIDE SEQUENCE [LARGE SCALE GENOMIC DNA]</scope>
    <source>
        <strain evidence="11">S238N-H82</strain>
        <tissue evidence="11">Testes</tissue>
    </source>
</reference>
<dbReference type="InParanoid" id="C3Y4N0"/>
<dbReference type="CDD" id="cd00637">
    <property type="entry name" value="7tm_classA_rhodopsin-like"/>
    <property type="match status" value="1"/>
</dbReference>
<organism>
    <name type="scientific">Branchiostoma floridae</name>
    <name type="common">Florida lancelet</name>
    <name type="synonym">Amphioxus</name>
    <dbReference type="NCBI Taxonomy" id="7739"/>
    <lineage>
        <taxon>Eukaryota</taxon>
        <taxon>Metazoa</taxon>
        <taxon>Chordata</taxon>
        <taxon>Cephalochordata</taxon>
        <taxon>Leptocardii</taxon>
        <taxon>Amphioxiformes</taxon>
        <taxon>Branchiostomatidae</taxon>
        <taxon>Branchiostoma</taxon>
    </lineage>
</organism>
<gene>
    <name evidence="11" type="ORF">BRAFLDRAFT_73899</name>
</gene>
<evidence type="ECO:0000256" key="3">
    <source>
        <dbReference type="ARBA" id="ARBA00022989"/>
    </source>
</evidence>
<feature type="transmembrane region" description="Helical" evidence="9">
    <location>
        <begin position="12"/>
        <end position="36"/>
    </location>
</feature>
<dbReference type="GO" id="GO:0016020">
    <property type="term" value="C:membrane"/>
    <property type="evidence" value="ECO:0007669"/>
    <property type="project" value="UniProtKB-SubCell"/>
</dbReference>
<keyword evidence="7 8" id="KW-0807">Transducer</keyword>
<dbReference type="eggNOG" id="KOG3656">
    <property type="taxonomic scope" value="Eukaryota"/>
</dbReference>
<evidence type="ECO:0000256" key="6">
    <source>
        <dbReference type="ARBA" id="ARBA00023170"/>
    </source>
</evidence>
<keyword evidence="3 9" id="KW-1133">Transmembrane helix</keyword>
<comment type="similarity">
    <text evidence="8">Belongs to the G-protein coupled receptor 1 family.</text>
</comment>
<dbReference type="PROSITE" id="PS00237">
    <property type="entry name" value="G_PROTEIN_RECEP_F1_1"/>
    <property type="match status" value="1"/>
</dbReference>
<accession>C3Y4N0</accession>
<dbReference type="SUPFAM" id="SSF81321">
    <property type="entry name" value="Family A G protein-coupled receptor-like"/>
    <property type="match status" value="1"/>
</dbReference>
<evidence type="ECO:0000256" key="9">
    <source>
        <dbReference type="SAM" id="Phobius"/>
    </source>
</evidence>
<comment type="subcellular location">
    <subcellularLocation>
        <location evidence="1">Membrane</location>
        <topology evidence="1">Multi-pass membrane protein</topology>
    </subcellularLocation>
</comment>
<evidence type="ECO:0000313" key="11">
    <source>
        <dbReference type="EMBL" id="EEN64687.1"/>
    </source>
</evidence>
<dbReference type="PANTHER" id="PTHR24240">
    <property type="entry name" value="OPSIN"/>
    <property type="match status" value="1"/>
</dbReference>
<feature type="transmembrane region" description="Helical" evidence="9">
    <location>
        <begin position="136"/>
        <end position="159"/>
    </location>
</feature>
<keyword evidence="5 9" id="KW-0472">Membrane</keyword>
<dbReference type="FunCoup" id="C3Y4N0">
    <property type="interactions" value="38"/>
</dbReference>
<feature type="domain" description="G-protein coupled receptors family 1 profile" evidence="10">
    <location>
        <begin position="27"/>
        <end position="284"/>
    </location>
</feature>
<evidence type="ECO:0000256" key="4">
    <source>
        <dbReference type="ARBA" id="ARBA00023040"/>
    </source>
</evidence>
<dbReference type="InterPro" id="IPR017452">
    <property type="entry name" value="GPCR_Rhodpsn_7TM"/>
</dbReference>
<dbReference type="FunFam" id="1.20.1070.10:FF:000345">
    <property type="entry name" value="40S ribosomal protein S27"/>
    <property type="match status" value="1"/>
</dbReference>
<sequence length="343" mass="38459">MAVVETELPRVLMIILVVILILLGTVGNLSIILVISLTKDLWTTTNTFIINLAIADLFVTIIVDPYNVVGIHTDQYLLDHPVQCEVVGSICVITCSVSLATVAAISFNRYLFVCHNPLHDRVCIYSLPYQIFTKKWCGVIVVCLWLYGGLVDVPLHFGWGSHGYDLKTMGCTYDRAHTYGYTLYLVVMIVIIPLLTVVYSYTNVYMFARSSRQRLVGAMNEAKVKQDDLKLIKTLVIMCVTFFFCWSPYAIVVLADFEDHWPQTVHFLALIMAHASSSINCIIYGFTNDKFRRGLFHLVGKGRVQAGSGEVLHANHHSVAPTDIEMFNVAQNKPITTNMIVVS</sequence>
<feature type="transmembrane region" description="Helical" evidence="9">
    <location>
        <begin position="267"/>
        <end position="286"/>
    </location>
</feature>
<dbReference type="InterPro" id="IPR050125">
    <property type="entry name" value="GPCR_opsins"/>
</dbReference>
<dbReference type="PRINTS" id="PR00237">
    <property type="entry name" value="GPCRRHODOPSN"/>
</dbReference>
<dbReference type="AlphaFoldDB" id="C3Y4N0"/>
<dbReference type="GO" id="GO:0004930">
    <property type="term" value="F:G protein-coupled receptor activity"/>
    <property type="evidence" value="ECO:0007669"/>
    <property type="project" value="UniProtKB-KW"/>
</dbReference>